<evidence type="ECO:0000313" key="3">
    <source>
        <dbReference type="Proteomes" id="UP000287188"/>
    </source>
</evidence>
<gene>
    <name evidence="2" type="ORF">KDK_26910</name>
</gene>
<keyword evidence="3" id="KW-1185">Reference proteome</keyword>
<accession>A0A402AID8</accession>
<dbReference type="RefSeq" id="WP_126550509.1">
    <property type="nucleotide sequence ID" value="NZ_BIFS01000001.1"/>
</dbReference>
<proteinExistence type="predicted"/>
<comment type="caution">
    <text evidence="2">The sequence shown here is derived from an EMBL/GenBank/DDBJ whole genome shotgun (WGS) entry which is preliminary data.</text>
</comment>
<evidence type="ECO:0000313" key="2">
    <source>
        <dbReference type="EMBL" id="GCE18891.1"/>
    </source>
</evidence>
<feature type="chain" id="PRO_5019297937" description="DUF4878 domain-containing protein" evidence="1">
    <location>
        <begin position="28"/>
        <end position="151"/>
    </location>
</feature>
<dbReference type="Proteomes" id="UP000287188">
    <property type="component" value="Unassembled WGS sequence"/>
</dbReference>
<feature type="signal peptide" evidence="1">
    <location>
        <begin position="1"/>
        <end position="27"/>
    </location>
</feature>
<dbReference type="PROSITE" id="PS51257">
    <property type="entry name" value="PROKAR_LIPOPROTEIN"/>
    <property type="match status" value="1"/>
</dbReference>
<sequence length="151" mass="16428">MKRYVLCSLFLLSLALFLVSCSDQSNSTTKVTPPPTPTPIVVQKGAVLSIPTVASYYQAIKAHNYERAFTYLSADAKTDSGQALTKDAFIQMATGADSENGSVTNVEIDPASPDSTQVILTIDRSSSLHYHAHLTLKKDGIHWKIVSLDRI</sequence>
<protein>
    <recommendedName>
        <fullName evidence="4">DUF4878 domain-containing protein</fullName>
    </recommendedName>
</protein>
<reference evidence="3" key="1">
    <citation type="submission" date="2018-12" db="EMBL/GenBank/DDBJ databases">
        <title>Tengunoibacter tsumagoiensis gen. nov., sp. nov., Dictyobacter kobayashii sp. nov., D. alpinus sp. nov., and D. joshuensis sp. nov. and description of Dictyobacteraceae fam. nov. within the order Ktedonobacterales isolated from Tengu-no-mugimeshi.</title>
        <authorList>
            <person name="Wang C.M."/>
            <person name="Zheng Y."/>
            <person name="Sakai Y."/>
            <person name="Toyoda A."/>
            <person name="Minakuchi Y."/>
            <person name="Abe K."/>
            <person name="Yokota A."/>
            <person name="Yabe S."/>
        </authorList>
    </citation>
    <scope>NUCLEOTIDE SEQUENCE [LARGE SCALE GENOMIC DNA]</scope>
    <source>
        <strain evidence="3">Uno11</strain>
    </source>
</reference>
<dbReference type="OrthoDB" id="162276at2"/>
<organism evidence="2 3">
    <name type="scientific">Dictyobacter kobayashii</name>
    <dbReference type="NCBI Taxonomy" id="2014872"/>
    <lineage>
        <taxon>Bacteria</taxon>
        <taxon>Bacillati</taxon>
        <taxon>Chloroflexota</taxon>
        <taxon>Ktedonobacteria</taxon>
        <taxon>Ktedonobacterales</taxon>
        <taxon>Dictyobacteraceae</taxon>
        <taxon>Dictyobacter</taxon>
    </lineage>
</organism>
<name>A0A402AID8_9CHLR</name>
<evidence type="ECO:0000256" key="1">
    <source>
        <dbReference type="SAM" id="SignalP"/>
    </source>
</evidence>
<evidence type="ECO:0008006" key="4">
    <source>
        <dbReference type="Google" id="ProtNLM"/>
    </source>
</evidence>
<dbReference type="AlphaFoldDB" id="A0A402AID8"/>
<keyword evidence="1" id="KW-0732">Signal</keyword>
<dbReference type="EMBL" id="BIFS01000001">
    <property type="protein sequence ID" value="GCE18891.1"/>
    <property type="molecule type" value="Genomic_DNA"/>
</dbReference>